<dbReference type="SUPFAM" id="SSF158230">
    <property type="entry name" value="PRP4-like"/>
    <property type="match status" value="1"/>
</dbReference>
<evidence type="ECO:0000313" key="7">
    <source>
        <dbReference type="EMBL" id="RMZ73056.1"/>
    </source>
</evidence>
<dbReference type="SMART" id="SM00500">
    <property type="entry name" value="SFM"/>
    <property type="match status" value="1"/>
</dbReference>
<dbReference type="PANTHER" id="PTHR13391">
    <property type="entry name" value="MITOCHONDRIAL DISTRIBUTION REGULATOR MISATO"/>
    <property type="match status" value="1"/>
</dbReference>
<keyword evidence="8" id="KW-1185">Reference proteome</keyword>
<reference evidence="7 8" key="1">
    <citation type="journal article" date="2014" name="PLoS ONE">
        <title>De novo Genome Assembly of the Fungal Plant Pathogen Pyrenophora semeniperda.</title>
        <authorList>
            <person name="Soliai M.M."/>
            <person name="Meyer S.E."/>
            <person name="Udall J.A."/>
            <person name="Elzinga D.E."/>
            <person name="Hermansen R.A."/>
            <person name="Bodily P.M."/>
            <person name="Hart A.A."/>
            <person name="Coleman C.E."/>
        </authorList>
    </citation>
    <scope>NUCLEOTIDE SEQUENCE [LARGE SCALE GENOMIC DNA]</scope>
    <source>
        <strain evidence="7 8">CCB06</strain>
        <tissue evidence="7">Mycelium</tissue>
    </source>
</reference>
<dbReference type="GO" id="GO:0007005">
    <property type="term" value="P:mitochondrion organization"/>
    <property type="evidence" value="ECO:0007669"/>
    <property type="project" value="InterPro"/>
</dbReference>
<evidence type="ECO:0000256" key="3">
    <source>
        <dbReference type="ARBA" id="ARBA00008507"/>
    </source>
</evidence>
<dbReference type="InterPro" id="IPR036285">
    <property type="entry name" value="PRP4-like_sf"/>
</dbReference>
<protein>
    <submittedName>
        <fullName evidence="7">Beta-tubulin</fullName>
    </submittedName>
</protein>
<comment type="function">
    <text evidence="1">Involved in the partitioning of the mitochondrial organelle and mitochondrial DNA (mtDNA) inheritance.</text>
</comment>
<evidence type="ECO:0000313" key="8">
    <source>
        <dbReference type="Proteomes" id="UP000265663"/>
    </source>
</evidence>
<dbReference type="Gene3D" id="3.40.50.1440">
    <property type="entry name" value="Tubulin/FtsZ, GTPase domain"/>
    <property type="match status" value="1"/>
</dbReference>
<evidence type="ECO:0000256" key="2">
    <source>
        <dbReference type="ARBA" id="ARBA00004173"/>
    </source>
</evidence>
<dbReference type="OrthoDB" id="271881at2759"/>
<dbReference type="InterPro" id="IPR049942">
    <property type="entry name" value="DML1/Misato"/>
</dbReference>
<dbReference type="InterPro" id="IPR014906">
    <property type="entry name" value="PRP4-like"/>
</dbReference>
<accession>A0A3M7MET9</accession>
<feature type="compositionally biased region" description="Acidic residues" evidence="5">
    <location>
        <begin position="160"/>
        <end position="174"/>
    </location>
</feature>
<evidence type="ECO:0000256" key="4">
    <source>
        <dbReference type="ARBA" id="ARBA00023128"/>
    </source>
</evidence>
<evidence type="ECO:0000256" key="1">
    <source>
        <dbReference type="ARBA" id="ARBA00003757"/>
    </source>
</evidence>
<dbReference type="InterPro" id="IPR029209">
    <property type="entry name" value="DML1/Misato_tubulin"/>
</dbReference>
<dbReference type="InterPro" id="IPR036525">
    <property type="entry name" value="Tubulin/FtsZ_GTPase_sf"/>
</dbReference>
<dbReference type="EMBL" id="KE747838">
    <property type="protein sequence ID" value="RMZ73056.1"/>
    <property type="molecule type" value="Genomic_DNA"/>
</dbReference>
<comment type="similarity">
    <text evidence="3">Belongs to the misato family.</text>
</comment>
<comment type="subcellular location">
    <subcellularLocation>
        <location evidence="2">Mitochondrion</location>
    </subcellularLocation>
</comment>
<dbReference type="InterPro" id="IPR019605">
    <property type="entry name" value="Misato_II_tubulin-like"/>
</dbReference>
<dbReference type="Proteomes" id="UP000265663">
    <property type="component" value="Unassembled WGS sequence"/>
</dbReference>
<organism evidence="7 8">
    <name type="scientific">Pyrenophora seminiperda CCB06</name>
    <dbReference type="NCBI Taxonomy" id="1302712"/>
    <lineage>
        <taxon>Eukaryota</taxon>
        <taxon>Fungi</taxon>
        <taxon>Dikarya</taxon>
        <taxon>Ascomycota</taxon>
        <taxon>Pezizomycotina</taxon>
        <taxon>Dothideomycetes</taxon>
        <taxon>Pleosporomycetidae</taxon>
        <taxon>Pleosporales</taxon>
        <taxon>Pleosporineae</taxon>
        <taxon>Pleosporaceae</taxon>
        <taxon>Pyrenophora</taxon>
    </lineage>
</organism>
<feature type="domain" description="Pre-mRNA processing factor 4 (PRP4)-like" evidence="6">
    <location>
        <begin position="173"/>
        <end position="222"/>
    </location>
</feature>
<proteinExistence type="inferred from homology"/>
<evidence type="ECO:0000259" key="6">
    <source>
        <dbReference type="SMART" id="SM00500"/>
    </source>
</evidence>
<keyword evidence="4" id="KW-0496">Mitochondrion</keyword>
<feature type="compositionally biased region" description="Basic and acidic residues" evidence="5">
    <location>
        <begin position="115"/>
        <end position="134"/>
    </location>
</feature>
<feature type="compositionally biased region" description="Basic and acidic residues" evidence="5">
    <location>
        <begin position="98"/>
        <end position="108"/>
    </location>
</feature>
<dbReference type="AlphaFoldDB" id="A0A3M7MET9"/>
<dbReference type="Gene3D" id="4.10.280.110">
    <property type="entry name" value="Pre-mRNA processing factor 4 domain"/>
    <property type="match status" value="1"/>
</dbReference>
<feature type="region of interest" description="Disordered" evidence="5">
    <location>
        <begin position="98"/>
        <end position="174"/>
    </location>
</feature>
<dbReference type="Pfam" id="PF10644">
    <property type="entry name" value="Misat_Tub_SegII"/>
    <property type="match status" value="1"/>
</dbReference>
<name>A0A3M7MET9_9PLEO</name>
<dbReference type="PANTHER" id="PTHR13391:SF0">
    <property type="entry name" value="PROTEIN MISATO HOMOLOG 1"/>
    <property type="match status" value="1"/>
</dbReference>
<dbReference type="Pfam" id="PF14881">
    <property type="entry name" value="Tubulin_3"/>
    <property type="match status" value="1"/>
</dbReference>
<sequence>MSCYGKLRCATSCGNITTLLGIIKSQFPTTTNKTKLELEGNTAAMDFAKLMSAHIKKGKETAAPPESQDKKYLKRSEIEAQRQAAYVAEQEAAEKARKERLEKKRKAEEDEAEREAERREKRMRMAEESRRIREEEEEAEERRRRKRLGLPDLPSKSKDGDEEGAPVPEDEQVQDEELVAKLRALGEPARLFGETHKQRLKRYKKRVGADNLAAIMTDGPIPTTLQLVPEKDMKVKLGLPKDKEGREFLFRQLASYFTMVLKEWDLTLARRDKDVKESYQGKQASLVSMHEIVTLQFGKQSNYLGTHFWNTQESYFTYPPEAESPVNHDILFRPGIAPDGSDTFTPRTLIYDLKGAFGSMRKINALYEAEDDRSILDQTGVWPSKPIVQRAAETIPQSAYQEHLDAGIQPPPLSTSSVRYWSDYSRVYYHPKSIVQLSEFDVNDKLMPFESWDVGMELFEKLEREVDLVDRDLRPFVEECDGIQGLQIFTGFDDAWGGWASGWIERLRDEYGKMSIWTWGLGDQGGNTTTPRERRLQQIANSARSLQILGEQSSVYIPMSNSPAKLPSYLSLDTTSLWHIAALHVVGLESMTMSSRLRSTLGGRGTLQDLENTINSTGKRRIAKFEMNIADPDVLSDKVFDENRNAEKVGSTTSRQASEGENELASFDIDVFTRDYRTARGKGKKEHIFGRAEAIRGDWSVSEASERDPHDRFYSGPAVQRYAAPLLFPLLDSFPKSIFDIGTGNATKLAVHTGLTTSTAVAEQIRTVEQLVKRLVGIEEREALCNGLQVLAEEYDEGWDSGTDSDDDE</sequence>
<evidence type="ECO:0000256" key="5">
    <source>
        <dbReference type="SAM" id="MobiDB-lite"/>
    </source>
</evidence>
<gene>
    <name evidence="7" type="ORF">GMOD_00009565</name>
</gene>
<dbReference type="Pfam" id="PF08799">
    <property type="entry name" value="PRP4"/>
    <property type="match status" value="1"/>
</dbReference>
<dbReference type="SUPFAM" id="SSF52490">
    <property type="entry name" value="Tubulin nucleotide-binding domain-like"/>
    <property type="match status" value="1"/>
</dbReference>
<dbReference type="GO" id="GO:0005739">
    <property type="term" value="C:mitochondrion"/>
    <property type="evidence" value="ECO:0007669"/>
    <property type="project" value="UniProtKB-SubCell"/>
</dbReference>